<evidence type="ECO:0000256" key="4">
    <source>
        <dbReference type="ARBA" id="ARBA00023136"/>
    </source>
</evidence>
<dbReference type="GO" id="GO:0016020">
    <property type="term" value="C:membrane"/>
    <property type="evidence" value="ECO:0007669"/>
    <property type="project" value="UniProtKB-SubCell"/>
</dbReference>
<proteinExistence type="predicted"/>
<dbReference type="PANTHER" id="PTHR37422">
    <property type="entry name" value="TEICHURONIC ACID BIOSYNTHESIS PROTEIN TUAE"/>
    <property type="match status" value="1"/>
</dbReference>
<feature type="transmembrane region" description="Helical" evidence="5">
    <location>
        <begin position="204"/>
        <end position="222"/>
    </location>
</feature>
<dbReference type="KEGG" id="bmei:Spa11_15720"/>
<comment type="subcellular location">
    <subcellularLocation>
        <location evidence="1">Membrane</location>
        <topology evidence="1">Multi-pass membrane protein</topology>
    </subcellularLocation>
</comment>
<feature type="transmembrane region" description="Helical" evidence="5">
    <location>
        <begin position="81"/>
        <end position="100"/>
    </location>
</feature>
<evidence type="ECO:0000259" key="6">
    <source>
        <dbReference type="Pfam" id="PF04932"/>
    </source>
</evidence>
<dbReference type="GO" id="GO:0016874">
    <property type="term" value="F:ligase activity"/>
    <property type="evidence" value="ECO:0007669"/>
    <property type="project" value="UniProtKB-KW"/>
</dbReference>
<keyword evidence="7" id="KW-0436">Ligase</keyword>
<evidence type="ECO:0000256" key="3">
    <source>
        <dbReference type="ARBA" id="ARBA00022989"/>
    </source>
</evidence>
<accession>A0A518K6F8</accession>
<dbReference type="InterPro" id="IPR007016">
    <property type="entry name" value="O-antigen_ligase-rel_domated"/>
</dbReference>
<feature type="transmembrane region" description="Helical" evidence="5">
    <location>
        <begin position="32"/>
        <end position="49"/>
    </location>
</feature>
<feature type="transmembrane region" description="Helical" evidence="5">
    <location>
        <begin position="229"/>
        <end position="257"/>
    </location>
</feature>
<feature type="transmembrane region" description="Helical" evidence="5">
    <location>
        <begin position="399"/>
        <end position="417"/>
    </location>
</feature>
<protein>
    <submittedName>
        <fullName evidence="7">O-Antigen ligase</fullName>
    </submittedName>
</protein>
<feature type="transmembrane region" description="Helical" evidence="5">
    <location>
        <begin position="269"/>
        <end position="289"/>
    </location>
</feature>
<keyword evidence="2 5" id="KW-0812">Transmembrane</keyword>
<keyword evidence="8" id="KW-1185">Reference proteome</keyword>
<evidence type="ECO:0000313" key="7">
    <source>
        <dbReference type="EMBL" id="QDV73376.1"/>
    </source>
</evidence>
<keyword evidence="4 5" id="KW-0472">Membrane</keyword>
<keyword evidence="3 5" id="KW-1133">Transmembrane helix</keyword>
<evidence type="ECO:0000256" key="5">
    <source>
        <dbReference type="SAM" id="Phobius"/>
    </source>
</evidence>
<dbReference type="PANTHER" id="PTHR37422:SF17">
    <property type="entry name" value="O-ANTIGEN LIGASE"/>
    <property type="match status" value="1"/>
</dbReference>
<name>A0A518K6F8_9BACT</name>
<organism evidence="7 8">
    <name type="scientific">Botrimarina mediterranea</name>
    <dbReference type="NCBI Taxonomy" id="2528022"/>
    <lineage>
        <taxon>Bacteria</taxon>
        <taxon>Pseudomonadati</taxon>
        <taxon>Planctomycetota</taxon>
        <taxon>Planctomycetia</taxon>
        <taxon>Pirellulales</taxon>
        <taxon>Lacipirellulaceae</taxon>
        <taxon>Botrimarina</taxon>
    </lineage>
</organism>
<sequence>MRGRAARLPNAALIPTTSVVTSHAQDRSWLRLARNVGLVFFLVAVFGAVEHDTLYANAAITTMSEKEIRDLFIEQMERGNALRQVALLALGCVGVAGMASSREKPWNVRWSVLAPLVVLVALSCLSIAWTPQPVVTAKRLVVLACVLTGCAGLARILTPREFLGVSLATLLLFISGSIAVDMAAGGRPWSGDYRFGGTLHPNAQATYCAILAIAANCLRLGFGRRWLKLVIIAAALGLIVLTESRTGLMAAVAALVLTWMVKLPPGMRWAGFSLGIAGATLLVVAYFSVGSGARSRVVDTALLGRSQQAGSLTGRLPLWDELLDHAADKPLLGYGYEGFWTEKRIAAIMRSQGWSLQNAHNSYFEILLQLGYVGLFLAIWFLIAGSTTLAAATTLTRDPGYAFAFGVVMFGVLNSGLESLFVKLRYSPVIAMIGLLMVALYYPLTSSDEPESRLPQRRVF</sequence>
<dbReference type="Proteomes" id="UP000316426">
    <property type="component" value="Chromosome"/>
</dbReference>
<dbReference type="InterPro" id="IPR051533">
    <property type="entry name" value="WaaL-like"/>
</dbReference>
<dbReference type="AlphaFoldDB" id="A0A518K6F8"/>
<evidence type="ECO:0000256" key="2">
    <source>
        <dbReference type="ARBA" id="ARBA00022692"/>
    </source>
</evidence>
<feature type="transmembrane region" description="Helical" evidence="5">
    <location>
        <begin position="165"/>
        <end position="184"/>
    </location>
</feature>
<reference evidence="7 8" key="1">
    <citation type="submission" date="2019-02" db="EMBL/GenBank/DDBJ databases">
        <title>Deep-cultivation of Planctomycetes and their phenomic and genomic characterization uncovers novel biology.</title>
        <authorList>
            <person name="Wiegand S."/>
            <person name="Jogler M."/>
            <person name="Boedeker C."/>
            <person name="Pinto D."/>
            <person name="Vollmers J."/>
            <person name="Rivas-Marin E."/>
            <person name="Kohn T."/>
            <person name="Peeters S.H."/>
            <person name="Heuer A."/>
            <person name="Rast P."/>
            <person name="Oberbeckmann S."/>
            <person name="Bunk B."/>
            <person name="Jeske O."/>
            <person name="Meyerdierks A."/>
            <person name="Storesund J.E."/>
            <person name="Kallscheuer N."/>
            <person name="Luecker S."/>
            <person name="Lage O.M."/>
            <person name="Pohl T."/>
            <person name="Merkel B.J."/>
            <person name="Hornburger P."/>
            <person name="Mueller R.-W."/>
            <person name="Bruemmer F."/>
            <person name="Labrenz M."/>
            <person name="Spormann A.M."/>
            <person name="Op den Camp H."/>
            <person name="Overmann J."/>
            <person name="Amann R."/>
            <person name="Jetten M.S.M."/>
            <person name="Mascher T."/>
            <person name="Medema M.H."/>
            <person name="Devos D.P."/>
            <person name="Kaster A.-K."/>
            <person name="Ovreas L."/>
            <person name="Rohde M."/>
            <person name="Galperin M.Y."/>
            <person name="Jogler C."/>
        </authorList>
    </citation>
    <scope>NUCLEOTIDE SEQUENCE [LARGE SCALE GENOMIC DNA]</scope>
    <source>
        <strain evidence="7 8">Spa11</strain>
    </source>
</reference>
<feature type="transmembrane region" description="Helical" evidence="5">
    <location>
        <begin position="141"/>
        <end position="158"/>
    </location>
</feature>
<evidence type="ECO:0000256" key="1">
    <source>
        <dbReference type="ARBA" id="ARBA00004141"/>
    </source>
</evidence>
<feature type="domain" description="O-antigen ligase-related" evidence="6">
    <location>
        <begin position="232"/>
        <end position="378"/>
    </location>
</feature>
<feature type="transmembrane region" description="Helical" evidence="5">
    <location>
        <begin position="370"/>
        <end position="393"/>
    </location>
</feature>
<evidence type="ECO:0000313" key="8">
    <source>
        <dbReference type="Proteomes" id="UP000316426"/>
    </source>
</evidence>
<dbReference type="EMBL" id="CP036349">
    <property type="protein sequence ID" value="QDV73376.1"/>
    <property type="molecule type" value="Genomic_DNA"/>
</dbReference>
<dbReference type="Pfam" id="PF04932">
    <property type="entry name" value="Wzy_C"/>
    <property type="match status" value="1"/>
</dbReference>
<feature type="transmembrane region" description="Helical" evidence="5">
    <location>
        <begin position="424"/>
        <end position="444"/>
    </location>
</feature>
<feature type="transmembrane region" description="Helical" evidence="5">
    <location>
        <begin position="112"/>
        <end position="129"/>
    </location>
</feature>
<gene>
    <name evidence="7" type="ORF">Spa11_15720</name>
</gene>